<name>A0A2M9CME4_9MICO</name>
<evidence type="ECO:0000256" key="1">
    <source>
        <dbReference type="SAM" id="MobiDB-lite"/>
    </source>
</evidence>
<evidence type="ECO:0000313" key="4">
    <source>
        <dbReference type="EMBL" id="PJJ73044.1"/>
    </source>
</evidence>
<evidence type="ECO:0000259" key="3">
    <source>
        <dbReference type="Pfam" id="PF13462"/>
    </source>
</evidence>
<keyword evidence="5" id="KW-1185">Reference proteome</keyword>
<dbReference type="OrthoDB" id="117402at2"/>
<dbReference type="CDD" id="cd02972">
    <property type="entry name" value="DsbA_family"/>
    <property type="match status" value="1"/>
</dbReference>
<dbReference type="InterPro" id="IPR036249">
    <property type="entry name" value="Thioredoxin-like_sf"/>
</dbReference>
<sequence>MTDGGAGDRLTKNQRREAAREKARQLREEQKKKDRRKKVLLQGGIILGTLAIVAIVALVIVNSIRPAGPGPQNMLADGIKIEQGLTAVQTPGIKAGEDPTPFPENEDDEIDVRVYLDYMCPFCAQFEQANSEQLQTLLDEDAITLEIHPISILDRASQGTRYSTRAVAAMGCVAENSPDAFFGVNTAMFENQPAEGTPGLTNEEIAELISGVEGVENVDDIEECIQDGDFMNWAQDASTRAQNGPIDGTDEVERLESTPLVLVNGAVYRGAPSDAQAFASFIAEAAGDTFTEESTPTPTPTPTS</sequence>
<dbReference type="Gene3D" id="3.40.30.10">
    <property type="entry name" value="Glutaredoxin"/>
    <property type="match status" value="1"/>
</dbReference>
<keyword evidence="2" id="KW-0472">Membrane</keyword>
<feature type="transmembrane region" description="Helical" evidence="2">
    <location>
        <begin position="39"/>
        <end position="61"/>
    </location>
</feature>
<organism evidence="4 5">
    <name type="scientific">Diaminobutyricimonas aerilata</name>
    <dbReference type="NCBI Taxonomy" id="1162967"/>
    <lineage>
        <taxon>Bacteria</taxon>
        <taxon>Bacillati</taxon>
        <taxon>Actinomycetota</taxon>
        <taxon>Actinomycetes</taxon>
        <taxon>Micrococcales</taxon>
        <taxon>Microbacteriaceae</taxon>
        <taxon>Diaminobutyricimonas</taxon>
    </lineage>
</organism>
<evidence type="ECO:0000256" key="2">
    <source>
        <dbReference type="SAM" id="Phobius"/>
    </source>
</evidence>
<reference evidence="4 5" key="1">
    <citation type="submission" date="2017-11" db="EMBL/GenBank/DDBJ databases">
        <title>Genomic Encyclopedia of Archaeal and Bacterial Type Strains, Phase II (KMG-II): From Individual Species to Whole Genera.</title>
        <authorList>
            <person name="Goeker M."/>
        </authorList>
    </citation>
    <scope>NUCLEOTIDE SEQUENCE [LARGE SCALE GENOMIC DNA]</scope>
    <source>
        <strain evidence="4 5">DSM 27393</strain>
    </source>
</reference>
<gene>
    <name evidence="4" type="ORF">CLV46_2625</name>
</gene>
<protein>
    <submittedName>
        <fullName evidence="4">Protein-disulfide isomerase</fullName>
    </submittedName>
</protein>
<dbReference type="Proteomes" id="UP000228758">
    <property type="component" value="Unassembled WGS sequence"/>
</dbReference>
<proteinExistence type="predicted"/>
<keyword evidence="2" id="KW-1133">Transmembrane helix</keyword>
<dbReference type="RefSeq" id="WP_100365175.1">
    <property type="nucleotide sequence ID" value="NZ_PGFF01000001.1"/>
</dbReference>
<feature type="compositionally biased region" description="Basic and acidic residues" evidence="1">
    <location>
        <begin position="9"/>
        <end position="32"/>
    </location>
</feature>
<feature type="domain" description="Thioredoxin-like fold" evidence="3">
    <location>
        <begin position="112"/>
        <end position="275"/>
    </location>
</feature>
<keyword evidence="4" id="KW-0413">Isomerase</keyword>
<feature type="region of interest" description="Disordered" evidence="1">
    <location>
        <begin position="1"/>
        <end position="33"/>
    </location>
</feature>
<accession>A0A2M9CME4</accession>
<dbReference type="Pfam" id="PF13462">
    <property type="entry name" value="Thioredoxin_4"/>
    <property type="match status" value="1"/>
</dbReference>
<keyword evidence="2" id="KW-0812">Transmembrane</keyword>
<dbReference type="EMBL" id="PGFF01000001">
    <property type="protein sequence ID" value="PJJ73044.1"/>
    <property type="molecule type" value="Genomic_DNA"/>
</dbReference>
<evidence type="ECO:0000313" key="5">
    <source>
        <dbReference type="Proteomes" id="UP000228758"/>
    </source>
</evidence>
<dbReference type="InterPro" id="IPR012336">
    <property type="entry name" value="Thioredoxin-like_fold"/>
</dbReference>
<comment type="caution">
    <text evidence="4">The sequence shown here is derived from an EMBL/GenBank/DDBJ whole genome shotgun (WGS) entry which is preliminary data.</text>
</comment>
<dbReference type="GO" id="GO:0016853">
    <property type="term" value="F:isomerase activity"/>
    <property type="evidence" value="ECO:0007669"/>
    <property type="project" value="UniProtKB-KW"/>
</dbReference>
<dbReference type="AlphaFoldDB" id="A0A2M9CME4"/>
<dbReference type="SUPFAM" id="SSF52833">
    <property type="entry name" value="Thioredoxin-like"/>
    <property type="match status" value="1"/>
</dbReference>